<comment type="caution">
    <text evidence="9">The sequence shown here is derived from an EMBL/GenBank/DDBJ whole genome shotgun (WGS) entry which is preliminary data.</text>
</comment>
<dbReference type="PROSITE" id="PS00678">
    <property type="entry name" value="WD_REPEATS_1"/>
    <property type="match status" value="1"/>
</dbReference>
<feature type="repeat" description="WD" evidence="8">
    <location>
        <begin position="48"/>
        <end position="89"/>
    </location>
</feature>
<keyword evidence="5 7" id="KW-0648">Protein biosynthesis</keyword>
<dbReference type="Proteomes" id="UP001374579">
    <property type="component" value="Unassembled WGS sequence"/>
</dbReference>
<feature type="repeat" description="WD" evidence="8">
    <location>
        <begin position="283"/>
        <end position="313"/>
    </location>
</feature>
<dbReference type="InterPro" id="IPR036322">
    <property type="entry name" value="WD40_repeat_dom_sf"/>
</dbReference>
<dbReference type="GO" id="GO:0071541">
    <property type="term" value="C:eukaryotic translation initiation factor 3 complex, eIF3m"/>
    <property type="evidence" value="ECO:0007669"/>
    <property type="project" value="TreeGrafter"/>
</dbReference>
<dbReference type="GO" id="GO:0003723">
    <property type="term" value="F:RNA binding"/>
    <property type="evidence" value="ECO:0007669"/>
    <property type="project" value="TreeGrafter"/>
</dbReference>
<dbReference type="InterPro" id="IPR015943">
    <property type="entry name" value="WD40/YVTN_repeat-like_dom_sf"/>
</dbReference>
<keyword evidence="4" id="KW-0677">Repeat</keyword>
<evidence type="ECO:0000256" key="1">
    <source>
        <dbReference type="ARBA" id="ARBA00022490"/>
    </source>
</evidence>
<evidence type="ECO:0000256" key="4">
    <source>
        <dbReference type="ARBA" id="ARBA00022737"/>
    </source>
</evidence>
<dbReference type="Pfam" id="PF24805">
    <property type="entry name" value="EIF3I"/>
    <property type="match status" value="1"/>
</dbReference>
<keyword evidence="1 7" id="KW-0963">Cytoplasm</keyword>
<dbReference type="SMART" id="SM00320">
    <property type="entry name" value="WD40"/>
    <property type="match status" value="7"/>
</dbReference>
<dbReference type="InterPro" id="IPR027525">
    <property type="entry name" value="eIF3i"/>
</dbReference>
<dbReference type="InterPro" id="IPR019775">
    <property type="entry name" value="WD40_repeat_CS"/>
</dbReference>
<dbReference type="FunFam" id="2.130.10.10:FF:000127">
    <property type="entry name" value="Eukaryotic translation initiation factor 3 subunit I"/>
    <property type="match status" value="1"/>
</dbReference>
<dbReference type="GO" id="GO:0001732">
    <property type="term" value="P:formation of cytoplasmic translation initiation complex"/>
    <property type="evidence" value="ECO:0007669"/>
    <property type="project" value="UniProtKB-UniRule"/>
</dbReference>
<dbReference type="GO" id="GO:0003743">
    <property type="term" value="F:translation initiation factor activity"/>
    <property type="evidence" value="ECO:0007669"/>
    <property type="project" value="UniProtKB-UniRule"/>
</dbReference>
<comment type="similarity">
    <text evidence="7">Belongs to the eIF-3 subunit I family.</text>
</comment>
<keyword evidence="3 8" id="KW-0853">WD repeat</keyword>
<evidence type="ECO:0000256" key="8">
    <source>
        <dbReference type="PROSITE-ProRule" id="PRU00221"/>
    </source>
</evidence>
<evidence type="ECO:0000256" key="7">
    <source>
        <dbReference type="HAMAP-Rule" id="MF_03008"/>
    </source>
</evidence>
<proteinExistence type="inferred from homology"/>
<dbReference type="PANTHER" id="PTHR19877:SF1">
    <property type="entry name" value="EUKARYOTIC TRANSLATION INITIATION FACTOR 3 SUBUNIT I"/>
    <property type="match status" value="1"/>
</dbReference>
<dbReference type="PROSITE" id="PS50082">
    <property type="entry name" value="WD_REPEATS_2"/>
    <property type="match status" value="4"/>
</dbReference>
<feature type="repeat" description="WD" evidence="8">
    <location>
        <begin position="186"/>
        <end position="227"/>
    </location>
</feature>
<dbReference type="PROSITE" id="PS50294">
    <property type="entry name" value="WD_REPEATS_REGION"/>
    <property type="match status" value="3"/>
</dbReference>
<evidence type="ECO:0000256" key="5">
    <source>
        <dbReference type="ARBA" id="ARBA00022917"/>
    </source>
</evidence>
<evidence type="ECO:0000256" key="3">
    <source>
        <dbReference type="ARBA" id="ARBA00022574"/>
    </source>
</evidence>
<comment type="subunit">
    <text evidence="7">Component of the eukaryotic translation initiation factor 3 (eIF-3) complex.</text>
</comment>
<comment type="similarity">
    <text evidence="6">Belongs to the WD repeat STRAP family.</text>
</comment>
<evidence type="ECO:0000313" key="9">
    <source>
        <dbReference type="EMBL" id="KAK7088043.1"/>
    </source>
</evidence>
<name>A0AAN9AJF4_9CAEN</name>
<keyword evidence="2 7" id="KW-0396">Initiation factor</keyword>
<keyword evidence="10" id="KW-1185">Reference proteome</keyword>
<reference evidence="9 10" key="1">
    <citation type="submission" date="2024-02" db="EMBL/GenBank/DDBJ databases">
        <title>Chromosome-scale genome assembly of the rough periwinkle Littorina saxatilis.</title>
        <authorList>
            <person name="De Jode A."/>
            <person name="Faria R."/>
            <person name="Formenti G."/>
            <person name="Sims Y."/>
            <person name="Smith T.P."/>
            <person name="Tracey A."/>
            <person name="Wood J.M.D."/>
            <person name="Zagrodzka Z.B."/>
            <person name="Johannesson K."/>
            <person name="Butlin R.K."/>
            <person name="Leder E.H."/>
        </authorList>
    </citation>
    <scope>NUCLEOTIDE SEQUENCE [LARGE SCALE GENOMIC DNA]</scope>
    <source>
        <strain evidence="9">Snail1</strain>
        <tissue evidence="9">Muscle</tissue>
    </source>
</reference>
<comment type="function">
    <text evidence="7">Component of the eukaryotic translation initiation factor 3 (eIF-3) complex, which is involved in protein synthesis of a specialized repertoire of mRNAs and, together with other initiation factors, stimulates binding of mRNA and methionyl-tRNAi to the 40S ribosome. The eIF-3 complex specifically targets and initiates translation of a subset of mRNAs involved in cell proliferation.</text>
</comment>
<gene>
    <name evidence="9" type="ORF">V1264_022015</name>
</gene>
<sequence>MKPIMLHGHERSITQIKYNREGDLIYSCAKDSQPNVWYSLNGERLGTFDGHNGAVWCIDVDWNTTKVLTGAADNTCKLWDAQTGQCVSTLETKTAVRSCGFSFSANYIMLTTDKTMGHPCEIFIFDVRDGGQLLSGDPLQKVSIPISDSKITSAIWAGLDENILTGHENGELRQYEMKTGDMLNTSKGHNKQINDIQPSKDGMFFITASKDFTAKLFDMETLEPLKTYKTERPVNSASISPLFDHVVLGGGQEAMSVTTTSTRIGKFDARFFHEIFEEEYGSVKGHFGPINSLSFHPDGKSYSSGGEDGYVRVHYFDQTYLDFRFEY</sequence>
<dbReference type="GO" id="GO:0033290">
    <property type="term" value="C:eukaryotic 48S preinitiation complex"/>
    <property type="evidence" value="ECO:0007669"/>
    <property type="project" value="UniProtKB-UniRule"/>
</dbReference>
<accession>A0AAN9AJF4</accession>
<dbReference type="Gene3D" id="2.130.10.10">
    <property type="entry name" value="YVTN repeat-like/Quinoprotein amine dehydrogenase"/>
    <property type="match status" value="1"/>
</dbReference>
<dbReference type="PANTHER" id="PTHR19877">
    <property type="entry name" value="EUKARYOTIC TRANSLATION INITIATION FACTOR 3 SUBUNIT I"/>
    <property type="match status" value="1"/>
</dbReference>
<dbReference type="HAMAP" id="MF_03008">
    <property type="entry name" value="eIF3i"/>
    <property type="match status" value="1"/>
</dbReference>
<dbReference type="AlphaFoldDB" id="A0AAN9AJF4"/>
<organism evidence="9 10">
    <name type="scientific">Littorina saxatilis</name>
    <dbReference type="NCBI Taxonomy" id="31220"/>
    <lineage>
        <taxon>Eukaryota</taxon>
        <taxon>Metazoa</taxon>
        <taxon>Spiralia</taxon>
        <taxon>Lophotrochozoa</taxon>
        <taxon>Mollusca</taxon>
        <taxon>Gastropoda</taxon>
        <taxon>Caenogastropoda</taxon>
        <taxon>Littorinimorpha</taxon>
        <taxon>Littorinoidea</taxon>
        <taxon>Littorinidae</taxon>
        <taxon>Littorina</taxon>
    </lineage>
</organism>
<evidence type="ECO:0000256" key="6">
    <source>
        <dbReference type="ARBA" id="ARBA00038394"/>
    </source>
</evidence>
<evidence type="ECO:0000256" key="2">
    <source>
        <dbReference type="ARBA" id="ARBA00022540"/>
    </source>
</evidence>
<dbReference type="InterPro" id="IPR001680">
    <property type="entry name" value="WD40_rpt"/>
</dbReference>
<dbReference type="GO" id="GO:0016282">
    <property type="term" value="C:eukaryotic 43S preinitiation complex"/>
    <property type="evidence" value="ECO:0007669"/>
    <property type="project" value="UniProtKB-UniRule"/>
</dbReference>
<comment type="subcellular location">
    <subcellularLocation>
        <location evidence="7">Cytoplasm</location>
    </subcellularLocation>
</comment>
<feature type="repeat" description="WD" evidence="8">
    <location>
        <begin position="6"/>
        <end position="47"/>
    </location>
</feature>
<dbReference type="EMBL" id="JBAMIC010004070">
    <property type="protein sequence ID" value="KAK7088043.1"/>
    <property type="molecule type" value="Genomic_DNA"/>
</dbReference>
<evidence type="ECO:0000313" key="10">
    <source>
        <dbReference type="Proteomes" id="UP001374579"/>
    </source>
</evidence>
<dbReference type="SUPFAM" id="SSF50978">
    <property type="entry name" value="WD40 repeat-like"/>
    <property type="match status" value="1"/>
</dbReference>
<protein>
    <recommendedName>
        <fullName evidence="7">Eukaryotic translation initiation factor 3 subunit I</fullName>
        <shortName evidence="7">eIF3i</shortName>
    </recommendedName>
</protein>